<dbReference type="Pfam" id="PF00059">
    <property type="entry name" value="Lectin_C"/>
    <property type="match status" value="1"/>
</dbReference>
<keyword evidence="1" id="KW-0732">Signal</keyword>
<evidence type="ECO:0000313" key="3">
    <source>
        <dbReference type="EMBL" id="GFN90012.1"/>
    </source>
</evidence>
<evidence type="ECO:0000259" key="2">
    <source>
        <dbReference type="PROSITE" id="PS50041"/>
    </source>
</evidence>
<proteinExistence type="predicted"/>
<dbReference type="SUPFAM" id="SSF56436">
    <property type="entry name" value="C-type lectin-like"/>
    <property type="match status" value="1"/>
</dbReference>
<name>A0AAV3Z5S1_9GAST</name>
<comment type="caution">
    <text evidence="3">The sequence shown here is derived from an EMBL/GenBank/DDBJ whole genome shotgun (WGS) entry which is preliminary data.</text>
</comment>
<dbReference type="InterPro" id="IPR050111">
    <property type="entry name" value="C-type_lectin/snaclec_domain"/>
</dbReference>
<dbReference type="EMBL" id="BLXT01001978">
    <property type="protein sequence ID" value="GFN90012.1"/>
    <property type="molecule type" value="Genomic_DNA"/>
</dbReference>
<accession>A0AAV3Z5S1</accession>
<dbReference type="PROSITE" id="PS50041">
    <property type="entry name" value="C_TYPE_LECTIN_2"/>
    <property type="match status" value="1"/>
</dbReference>
<dbReference type="InterPro" id="IPR001304">
    <property type="entry name" value="C-type_lectin-like"/>
</dbReference>
<reference evidence="3 4" key="1">
    <citation type="journal article" date="2021" name="Elife">
        <title>Chloroplast acquisition without the gene transfer in kleptoplastic sea slugs, Plakobranchus ocellatus.</title>
        <authorList>
            <person name="Maeda T."/>
            <person name="Takahashi S."/>
            <person name="Yoshida T."/>
            <person name="Shimamura S."/>
            <person name="Takaki Y."/>
            <person name="Nagai Y."/>
            <person name="Toyoda A."/>
            <person name="Suzuki Y."/>
            <person name="Arimoto A."/>
            <person name="Ishii H."/>
            <person name="Satoh N."/>
            <person name="Nishiyama T."/>
            <person name="Hasebe M."/>
            <person name="Maruyama T."/>
            <person name="Minagawa J."/>
            <person name="Obokata J."/>
            <person name="Shigenobu S."/>
        </authorList>
    </citation>
    <scope>NUCLEOTIDE SEQUENCE [LARGE SCALE GENOMIC DNA]</scope>
</reference>
<feature type="domain" description="C-type lectin" evidence="2">
    <location>
        <begin position="29"/>
        <end position="147"/>
    </location>
</feature>
<evidence type="ECO:0000313" key="4">
    <source>
        <dbReference type="Proteomes" id="UP000735302"/>
    </source>
</evidence>
<dbReference type="InterPro" id="IPR016187">
    <property type="entry name" value="CTDL_fold"/>
</dbReference>
<dbReference type="Gene3D" id="3.10.100.10">
    <property type="entry name" value="Mannose-Binding Protein A, subunit A"/>
    <property type="match status" value="1"/>
</dbReference>
<evidence type="ECO:0000256" key="1">
    <source>
        <dbReference type="SAM" id="SignalP"/>
    </source>
</evidence>
<dbReference type="CDD" id="cd00037">
    <property type="entry name" value="CLECT"/>
    <property type="match status" value="1"/>
</dbReference>
<dbReference type="Proteomes" id="UP000735302">
    <property type="component" value="Unassembled WGS sequence"/>
</dbReference>
<feature type="signal peptide" evidence="1">
    <location>
        <begin position="1"/>
        <end position="18"/>
    </location>
</feature>
<dbReference type="SMART" id="SM00034">
    <property type="entry name" value="CLECT"/>
    <property type="match status" value="1"/>
</dbReference>
<dbReference type="InterPro" id="IPR016186">
    <property type="entry name" value="C-type_lectin-like/link_sf"/>
</dbReference>
<protein>
    <submittedName>
        <fullName evidence="3">C-type lectin domain family 4 member a</fullName>
    </submittedName>
</protein>
<sequence length="160" mass="18346">MVKIIAFVAAIAFVTVTANKRCEDGWIFFRESCYYMGDAELSYDDAKDACNDMGADLATLAYQEENDFIKSQLQNDNAVGVWFDYAFYDSSGDLSWNNKYSREQSFTNWPNDMEPCLVVKKHRSGRRRLLCAALSKLRHWAWGAFDCGDTTGMKYVCEGW</sequence>
<dbReference type="AlphaFoldDB" id="A0AAV3Z5S1"/>
<feature type="chain" id="PRO_5043483930" evidence="1">
    <location>
        <begin position="19"/>
        <end position="160"/>
    </location>
</feature>
<keyword evidence="4" id="KW-1185">Reference proteome</keyword>
<organism evidence="3 4">
    <name type="scientific">Plakobranchus ocellatus</name>
    <dbReference type="NCBI Taxonomy" id="259542"/>
    <lineage>
        <taxon>Eukaryota</taxon>
        <taxon>Metazoa</taxon>
        <taxon>Spiralia</taxon>
        <taxon>Lophotrochozoa</taxon>
        <taxon>Mollusca</taxon>
        <taxon>Gastropoda</taxon>
        <taxon>Heterobranchia</taxon>
        <taxon>Euthyneura</taxon>
        <taxon>Panpulmonata</taxon>
        <taxon>Sacoglossa</taxon>
        <taxon>Placobranchoidea</taxon>
        <taxon>Plakobranchidae</taxon>
        <taxon>Plakobranchus</taxon>
    </lineage>
</organism>
<dbReference type="PANTHER" id="PTHR22803">
    <property type="entry name" value="MANNOSE, PHOSPHOLIPASE, LECTIN RECEPTOR RELATED"/>
    <property type="match status" value="1"/>
</dbReference>
<gene>
    <name evidence="3" type="ORF">PoB_001651800</name>
</gene>